<reference evidence="15" key="1">
    <citation type="journal article" date="2020" name="PLoS Negl. Trop. Dis.">
        <title>High-quality nuclear genome for Sarcoptes scabiei-A critical resource for a neglected parasite.</title>
        <authorList>
            <person name="Korhonen P.K."/>
            <person name="Gasser R.B."/>
            <person name="Ma G."/>
            <person name="Wang T."/>
            <person name="Stroehlein A.J."/>
            <person name="Young N.D."/>
            <person name="Ang C.S."/>
            <person name="Fernando D.D."/>
            <person name="Lu H.C."/>
            <person name="Taylor S."/>
            <person name="Reynolds S.L."/>
            <person name="Mofiz E."/>
            <person name="Najaraj S.H."/>
            <person name="Gowda H."/>
            <person name="Madugundu A."/>
            <person name="Renuse S."/>
            <person name="Holt D."/>
            <person name="Pandey A."/>
            <person name="Papenfuss A.T."/>
            <person name="Fischer K."/>
        </authorList>
    </citation>
    <scope>NUCLEOTIDE SEQUENCE [LARGE SCALE GENOMIC DNA]</scope>
</reference>
<accession>A0A834VBZ7</accession>
<reference evidence="14" key="3">
    <citation type="submission" date="2022-06" db="UniProtKB">
        <authorList>
            <consortium name="EnsemblMetazoa"/>
        </authorList>
    </citation>
    <scope>IDENTIFICATION</scope>
</reference>
<dbReference type="FunFam" id="3.40.50.300:FF:000079">
    <property type="entry name" value="probable ATP-dependent RNA helicase DDX17"/>
    <property type="match status" value="1"/>
</dbReference>
<comment type="catalytic activity">
    <reaction evidence="6">
        <text>ATP + H2O = ADP + phosphate + H(+)</text>
        <dbReference type="Rhea" id="RHEA:13065"/>
        <dbReference type="ChEBI" id="CHEBI:15377"/>
        <dbReference type="ChEBI" id="CHEBI:15378"/>
        <dbReference type="ChEBI" id="CHEBI:30616"/>
        <dbReference type="ChEBI" id="CHEBI:43474"/>
        <dbReference type="ChEBI" id="CHEBI:456216"/>
        <dbReference type="EC" id="3.6.4.13"/>
    </reaction>
</comment>
<dbReference type="GO" id="GO:0005524">
    <property type="term" value="F:ATP binding"/>
    <property type="evidence" value="ECO:0007669"/>
    <property type="project" value="UniProtKB-KW"/>
</dbReference>
<dbReference type="SMART" id="SM00490">
    <property type="entry name" value="HELICc"/>
    <property type="match status" value="1"/>
</dbReference>
<feature type="compositionally biased region" description="Low complexity" evidence="9">
    <location>
        <begin position="668"/>
        <end position="684"/>
    </location>
</feature>
<dbReference type="PROSITE" id="PS00039">
    <property type="entry name" value="DEAD_ATP_HELICASE"/>
    <property type="match status" value="1"/>
</dbReference>
<comment type="similarity">
    <text evidence="8">Belongs to the DEAD box helicase family.</text>
</comment>
<feature type="compositionally biased region" description="Basic and acidic residues" evidence="9">
    <location>
        <begin position="734"/>
        <end position="744"/>
    </location>
</feature>
<evidence type="ECO:0000256" key="2">
    <source>
        <dbReference type="ARBA" id="ARBA00022741"/>
    </source>
</evidence>
<organism evidence="13">
    <name type="scientific">Sarcoptes scabiei</name>
    <name type="common">Itch mite</name>
    <name type="synonym">Acarus scabiei</name>
    <dbReference type="NCBI Taxonomy" id="52283"/>
    <lineage>
        <taxon>Eukaryota</taxon>
        <taxon>Metazoa</taxon>
        <taxon>Ecdysozoa</taxon>
        <taxon>Arthropoda</taxon>
        <taxon>Chelicerata</taxon>
        <taxon>Arachnida</taxon>
        <taxon>Acari</taxon>
        <taxon>Acariformes</taxon>
        <taxon>Sarcoptiformes</taxon>
        <taxon>Astigmata</taxon>
        <taxon>Psoroptidia</taxon>
        <taxon>Sarcoptoidea</taxon>
        <taxon>Sarcoptidae</taxon>
        <taxon>Sarcoptinae</taxon>
        <taxon>Sarcoptes</taxon>
    </lineage>
</organism>
<dbReference type="InterPro" id="IPR001650">
    <property type="entry name" value="Helicase_C-like"/>
</dbReference>
<dbReference type="OrthoDB" id="196131at2759"/>
<feature type="region of interest" description="Disordered" evidence="9">
    <location>
        <begin position="726"/>
        <end position="750"/>
    </location>
</feature>
<dbReference type="PROSITE" id="PS51192">
    <property type="entry name" value="HELICASE_ATP_BIND_1"/>
    <property type="match status" value="1"/>
</dbReference>
<feature type="domain" description="Helicase ATP-binding" evidence="10">
    <location>
        <begin position="279"/>
        <end position="454"/>
    </location>
</feature>
<feature type="domain" description="Helicase C-terminal" evidence="11">
    <location>
        <begin position="484"/>
        <end position="629"/>
    </location>
</feature>
<feature type="compositionally biased region" description="Acidic residues" evidence="9">
    <location>
        <begin position="85"/>
        <end position="97"/>
    </location>
</feature>
<dbReference type="GO" id="GO:0016787">
    <property type="term" value="F:hydrolase activity"/>
    <property type="evidence" value="ECO:0007669"/>
    <property type="project" value="UniProtKB-KW"/>
</dbReference>
<feature type="region of interest" description="Disordered" evidence="9">
    <location>
        <begin position="662"/>
        <end position="712"/>
    </location>
</feature>
<keyword evidence="5 8" id="KW-0067">ATP-binding</keyword>
<dbReference type="PROSITE" id="PS51194">
    <property type="entry name" value="HELICASE_CTER"/>
    <property type="match status" value="1"/>
</dbReference>
<feature type="compositionally biased region" description="Basic and acidic residues" evidence="9">
    <location>
        <begin position="685"/>
        <end position="710"/>
    </location>
</feature>
<dbReference type="Gene3D" id="3.40.50.300">
    <property type="entry name" value="P-loop containing nucleotide triphosphate hydrolases"/>
    <property type="match status" value="2"/>
</dbReference>
<dbReference type="InterPro" id="IPR027417">
    <property type="entry name" value="P-loop_NTPase"/>
</dbReference>
<feature type="compositionally biased region" description="Acidic residues" evidence="9">
    <location>
        <begin position="58"/>
        <end position="71"/>
    </location>
</feature>
<evidence type="ECO:0000313" key="15">
    <source>
        <dbReference type="Proteomes" id="UP000070412"/>
    </source>
</evidence>
<evidence type="ECO:0000256" key="8">
    <source>
        <dbReference type="RuleBase" id="RU000492"/>
    </source>
</evidence>
<gene>
    <name evidence="13" type="ORF">SSS_9151</name>
</gene>
<feature type="domain" description="DEAD-box RNA helicase Q" evidence="12">
    <location>
        <begin position="248"/>
        <end position="276"/>
    </location>
</feature>
<evidence type="ECO:0000256" key="9">
    <source>
        <dbReference type="SAM" id="MobiDB-lite"/>
    </source>
</evidence>
<dbReference type="EnsemblMetazoa" id="SSS_9151s_mrna">
    <property type="protein sequence ID" value="KAF7491161.1"/>
    <property type="gene ID" value="SSS_9151"/>
</dbReference>
<dbReference type="Pfam" id="PF00271">
    <property type="entry name" value="Helicase_C"/>
    <property type="match status" value="1"/>
</dbReference>
<proteinExistence type="inferred from homology"/>
<keyword evidence="4 8" id="KW-0347">Helicase</keyword>
<evidence type="ECO:0000259" key="12">
    <source>
        <dbReference type="PROSITE" id="PS51195"/>
    </source>
</evidence>
<keyword evidence="15" id="KW-1185">Reference proteome</keyword>
<dbReference type="EMBL" id="WVUK01000060">
    <property type="protein sequence ID" value="KAF7491161.1"/>
    <property type="molecule type" value="Genomic_DNA"/>
</dbReference>
<dbReference type="GO" id="GO:0003724">
    <property type="term" value="F:RNA helicase activity"/>
    <property type="evidence" value="ECO:0007669"/>
    <property type="project" value="UniProtKB-EC"/>
</dbReference>
<dbReference type="Pfam" id="PF00270">
    <property type="entry name" value="DEAD"/>
    <property type="match status" value="1"/>
</dbReference>
<evidence type="ECO:0000256" key="1">
    <source>
        <dbReference type="ARBA" id="ARBA00012552"/>
    </source>
</evidence>
<dbReference type="InterPro" id="IPR014014">
    <property type="entry name" value="RNA_helicase_DEAD_Q_motif"/>
</dbReference>
<dbReference type="EC" id="3.6.4.13" evidence="1"/>
<evidence type="ECO:0000259" key="10">
    <source>
        <dbReference type="PROSITE" id="PS51192"/>
    </source>
</evidence>
<evidence type="ECO:0000256" key="4">
    <source>
        <dbReference type="ARBA" id="ARBA00022806"/>
    </source>
</evidence>
<dbReference type="InterPro" id="IPR014001">
    <property type="entry name" value="Helicase_ATP-bd"/>
</dbReference>
<evidence type="ECO:0000256" key="6">
    <source>
        <dbReference type="ARBA" id="ARBA00047984"/>
    </source>
</evidence>
<keyword evidence="2 8" id="KW-0547">Nucleotide-binding</keyword>
<evidence type="ECO:0000256" key="3">
    <source>
        <dbReference type="ARBA" id="ARBA00022801"/>
    </source>
</evidence>
<name>A0A834VBZ7_SARSC</name>
<evidence type="ECO:0000256" key="5">
    <source>
        <dbReference type="ARBA" id="ARBA00022840"/>
    </source>
</evidence>
<reference evidence="13" key="2">
    <citation type="submission" date="2020-01" db="EMBL/GenBank/DDBJ databases">
        <authorList>
            <person name="Korhonen P.K.K."/>
            <person name="Guangxu M.G."/>
            <person name="Wang T.W."/>
            <person name="Stroehlein A.J.S."/>
            <person name="Young N.D."/>
            <person name="Ang C.-S.A."/>
            <person name="Fernando D.W.F."/>
            <person name="Lu H.L."/>
            <person name="Taylor S.T."/>
            <person name="Ehtesham M.E.M."/>
            <person name="Najaraj S.H.N."/>
            <person name="Harsha G.H.G."/>
            <person name="Madugundu A.M."/>
            <person name="Renuse S.R."/>
            <person name="Holt D.H."/>
            <person name="Pandey A.P."/>
            <person name="Papenfuss A.P."/>
            <person name="Gasser R.B.G."/>
            <person name="Fischer K.F."/>
        </authorList>
    </citation>
    <scope>NUCLEOTIDE SEQUENCE</scope>
    <source>
        <strain evidence="13">SSS_KF_BRIS2020</strain>
    </source>
</reference>
<feature type="compositionally biased region" description="Low complexity" evidence="9">
    <location>
        <begin position="124"/>
        <end position="139"/>
    </location>
</feature>
<dbReference type="SUPFAM" id="SSF52540">
    <property type="entry name" value="P-loop containing nucleoside triphosphate hydrolases"/>
    <property type="match status" value="2"/>
</dbReference>
<dbReference type="Proteomes" id="UP000070412">
    <property type="component" value="Unassembled WGS sequence"/>
</dbReference>
<feature type="region of interest" description="Disordered" evidence="9">
    <location>
        <begin position="32"/>
        <end position="146"/>
    </location>
</feature>
<keyword evidence="3 8" id="KW-0378">Hydrolase</keyword>
<evidence type="ECO:0000259" key="11">
    <source>
        <dbReference type="PROSITE" id="PS51194"/>
    </source>
</evidence>
<dbReference type="PANTHER" id="PTHR47958">
    <property type="entry name" value="ATP-DEPENDENT RNA HELICASE DBP3"/>
    <property type="match status" value="1"/>
</dbReference>
<protein>
    <recommendedName>
        <fullName evidence="1">RNA helicase</fullName>
        <ecNumber evidence="1">3.6.4.13</ecNumber>
    </recommendedName>
</protein>
<sequence length="750" mass="84683">MSSKDFHSVPPPKNLNARQLYTRTDDIHYDINSYCTSSSSSSSKRLNNFGRKSRYTDLEDDYFEHDDDDDIVNSNFDAKKSSANDNDDEEEEEEDPLDLFMAELNKSEGSGSKNSIKKAKSNEKSQNSNKSNEKSSSSKGVRQDIEDEDLEESYYKYMESNPNAGIGTMPDDSEEIEYDDDGNPIGMVKKMIDPLPMIYHSEIEYLPFEKNFYTQHEDITKLTTSECVELRHKLGIKVSGANPPKPCSSFAHFGFDEKLMKVVRKCEFSSPTPIQAQGIPAALSGRDVIGIAKTGSGKTAAYLWPMLVHIQDQPELKYGEGPIGLILVPTRELSQQIYQEAKKFAKPFGIHVLCAYGGGSKYDQSKDLEQGADIIVATPGRLIDFIKMKTINLLRVTFLVLDEADRMFDMGFEPQVRSICNHVRPDRQTLIFSATLKKRIEKLIRDVLNDPIRIIQGDLGEANQDITQIVKVFKAGTSQKWDWLIENLVGFTSQGSVLIFVTKKINAQELHQNLEAKSDFKPLLLHGDMNQLDRNKVIVSFKRQESKVLVATDVAARGLDISHIRTVINYDMALDIDTHIHRIGRTGRAGEQGVAYTLVTEKDTEKLGHLIRNLESANQDVPEELMKLAMNSQWFRNSRFKSNPAKSITKYGLGFSESKRRTGFGYQSSSSTTTTTTSSSNETSEGVHERNSDKTSGKDKPSNETNRNENRMSIMRSNFKAQFQSRFTAATDTAWKKNENEPQNKKSRWN</sequence>
<feature type="region of interest" description="Disordered" evidence="9">
    <location>
        <begin position="1"/>
        <end position="20"/>
    </location>
</feature>
<feature type="short sequence motif" description="Q motif" evidence="7">
    <location>
        <begin position="248"/>
        <end position="276"/>
    </location>
</feature>
<dbReference type="CDD" id="cd18787">
    <property type="entry name" value="SF2_C_DEAD"/>
    <property type="match status" value="1"/>
</dbReference>
<dbReference type="CDD" id="cd17952">
    <property type="entry name" value="DEADc_DDX42"/>
    <property type="match status" value="1"/>
</dbReference>
<dbReference type="PROSITE" id="PS51195">
    <property type="entry name" value="Q_MOTIF"/>
    <property type="match status" value="1"/>
</dbReference>
<evidence type="ECO:0000313" key="14">
    <source>
        <dbReference type="EnsemblMetazoa" id="KAF7491161.1"/>
    </source>
</evidence>
<dbReference type="InterPro" id="IPR011545">
    <property type="entry name" value="DEAD/DEAH_box_helicase_dom"/>
</dbReference>
<evidence type="ECO:0000256" key="7">
    <source>
        <dbReference type="PROSITE-ProRule" id="PRU00552"/>
    </source>
</evidence>
<evidence type="ECO:0000313" key="13">
    <source>
        <dbReference type="EMBL" id="KAF7491161.1"/>
    </source>
</evidence>
<dbReference type="InterPro" id="IPR000629">
    <property type="entry name" value="RNA-helicase_DEAD-box_CS"/>
</dbReference>
<dbReference type="GO" id="GO:0003676">
    <property type="term" value="F:nucleic acid binding"/>
    <property type="evidence" value="ECO:0007669"/>
    <property type="project" value="InterPro"/>
</dbReference>
<dbReference type="AlphaFoldDB" id="A0A834VBZ7"/>
<dbReference type="SMART" id="SM00487">
    <property type="entry name" value="DEXDc"/>
    <property type="match status" value="1"/>
</dbReference>